<dbReference type="EMBL" id="BAAAUD010000035">
    <property type="protein sequence ID" value="GAA2946839.1"/>
    <property type="molecule type" value="Genomic_DNA"/>
</dbReference>
<feature type="domain" description="N-acetyltransferase" evidence="4">
    <location>
        <begin position="20"/>
        <end position="179"/>
    </location>
</feature>
<evidence type="ECO:0000313" key="5">
    <source>
        <dbReference type="EMBL" id="GAA2946839.1"/>
    </source>
</evidence>
<keyword evidence="2" id="KW-0012">Acyltransferase</keyword>
<feature type="region of interest" description="Disordered" evidence="3">
    <location>
        <begin position="179"/>
        <end position="213"/>
    </location>
</feature>
<comment type="caution">
    <text evidence="5">The sequence shown here is derived from an EMBL/GenBank/DDBJ whole genome shotgun (WGS) entry which is preliminary data.</text>
</comment>
<dbReference type="RefSeq" id="WP_344496126.1">
    <property type="nucleotide sequence ID" value="NZ_BAAAUD010000035.1"/>
</dbReference>
<keyword evidence="6" id="KW-1185">Reference proteome</keyword>
<dbReference type="InterPro" id="IPR016181">
    <property type="entry name" value="Acyl_CoA_acyltransferase"/>
</dbReference>
<dbReference type="Proteomes" id="UP001500403">
    <property type="component" value="Unassembled WGS sequence"/>
</dbReference>
<protein>
    <submittedName>
        <fullName evidence="5">GNAT family N-acetyltransferase</fullName>
    </submittedName>
</protein>
<dbReference type="PANTHER" id="PTHR43877">
    <property type="entry name" value="AMINOALKYLPHOSPHONATE N-ACETYLTRANSFERASE-RELATED-RELATED"/>
    <property type="match status" value="1"/>
</dbReference>
<reference evidence="5 6" key="1">
    <citation type="journal article" date="2019" name="Int. J. Syst. Evol. Microbiol.">
        <title>The Global Catalogue of Microorganisms (GCM) 10K type strain sequencing project: providing services to taxonomists for standard genome sequencing and annotation.</title>
        <authorList>
            <consortium name="The Broad Institute Genomics Platform"/>
            <consortium name="The Broad Institute Genome Sequencing Center for Infectious Disease"/>
            <person name="Wu L."/>
            <person name="Ma J."/>
        </authorList>
    </citation>
    <scope>NUCLEOTIDE SEQUENCE [LARGE SCALE GENOMIC DNA]</scope>
    <source>
        <strain evidence="5 6">JCM 9088</strain>
    </source>
</reference>
<dbReference type="InterPro" id="IPR050832">
    <property type="entry name" value="Bact_Acetyltransf"/>
</dbReference>
<evidence type="ECO:0000256" key="3">
    <source>
        <dbReference type="SAM" id="MobiDB-lite"/>
    </source>
</evidence>
<organism evidence="5 6">
    <name type="scientific">Streptomyces enissocaesilis</name>
    <dbReference type="NCBI Taxonomy" id="332589"/>
    <lineage>
        <taxon>Bacteria</taxon>
        <taxon>Bacillati</taxon>
        <taxon>Actinomycetota</taxon>
        <taxon>Actinomycetes</taxon>
        <taxon>Kitasatosporales</taxon>
        <taxon>Streptomycetaceae</taxon>
        <taxon>Streptomyces</taxon>
        <taxon>Streptomyces rochei group</taxon>
    </lineage>
</organism>
<sequence>MTAGARTHVIARLSPDGFRDSVRGLAGLLADAVDGNASVGFLAPFGHDEAVAWWAAQQPAVDDGSLTVWAARGPSGITGAFGLARSPKPNSRHRAELVKLMVHRDARGQGLGRALLATAEEAAARAGATLLLLDTETGSPAEHLYRAAGWTRYGVVPDYAGDPAGTLKDCSFYFKRLTPTHPAPDPATATAGSAATGRGGHCPETVGGAEAGA</sequence>
<evidence type="ECO:0000313" key="6">
    <source>
        <dbReference type="Proteomes" id="UP001500403"/>
    </source>
</evidence>
<dbReference type="SUPFAM" id="SSF55729">
    <property type="entry name" value="Acyl-CoA N-acyltransferases (Nat)"/>
    <property type="match status" value="1"/>
</dbReference>
<dbReference type="PANTHER" id="PTHR43877:SF2">
    <property type="entry name" value="AMINOALKYLPHOSPHONATE N-ACETYLTRANSFERASE-RELATED"/>
    <property type="match status" value="1"/>
</dbReference>
<accession>A0ABN3XC87</accession>
<name>A0ABN3XC87_9ACTN</name>
<dbReference type="PROSITE" id="PS51186">
    <property type="entry name" value="GNAT"/>
    <property type="match status" value="1"/>
</dbReference>
<keyword evidence="1" id="KW-0808">Transferase</keyword>
<dbReference type="Gene3D" id="3.40.630.30">
    <property type="match status" value="1"/>
</dbReference>
<gene>
    <name evidence="5" type="ORF">GCM10010446_35150</name>
</gene>
<proteinExistence type="predicted"/>
<dbReference type="Pfam" id="PF00583">
    <property type="entry name" value="Acetyltransf_1"/>
    <property type="match status" value="1"/>
</dbReference>
<feature type="compositionally biased region" description="Low complexity" evidence="3">
    <location>
        <begin position="186"/>
        <end position="196"/>
    </location>
</feature>
<evidence type="ECO:0000256" key="2">
    <source>
        <dbReference type="ARBA" id="ARBA00023315"/>
    </source>
</evidence>
<evidence type="ECO:0000259" key="4">
    <source>
        <dbReference type="PROSITE" id="PS51186"/>
    </source>
</evidence>
<evidence type="ECO:0000256" key="1">
    <source>
        <dbReference type="ARBA" id="ARBA00022679"/>
    </source>
</evidence>
<dbReference type="InterPro" id="IPR000182">
    <property type="entry name" value="GNAT_dom"/>
</dbReference>